<dbReference type="Pfam" id="PF19685">
    <property type="entry name" value="DUF6187"/>
    <property type="match status" value="1"/>
</dbReference>
<organism evidence="1 2">
    <name type="scientific">Amycolatopsis camponoti</name>
    <dbReference type="NCBI Taxonomy" id="2606593"/>
    <lineage>
        <taxon>Bacteria</taxon>
        <taxon>Bacillati</taxon>
        <taxon>Actinomycetota</taxon>
        <taxon>Actinomycetes</taxon>
        <taxon>Pseudonocardiales</taxon>
        <taxon>Pseudonocardiaceae</taxon>
        <taxon>Amycolatopsis</taxon>
    </lineage>
</organism>
<name>A0A6I8LZ65_9PSEU</name>
<proteinExistence type="predicted"/>
<keyword evidence="2" id="KW-1185">Reference proteome</keyword>
<gene>
    <name evidence="1" type="ORF">AA23TX_05420</name>
</gene>
<dbReference type="Proteomes" id="UP000399805">
    <property type="component" value="Unassembled WGS sequence"/>
</dbReference>
<evidence type="ECO:0000313" key="1">
    <source>
        <dbReference type="EMBL" id="VVJ20399.1"/>
    </source>
</evidence>
<reference evidence="1 2" key="1">
    <citation type="submission" date="2019-09" db="EMBL/GenBank/DDBJ databases">
        <authorList>
            <person name="Leyn A S."/>
        </authorList>
    </citation>
    <scope>NUCLEOTIDE SEQUENCE [LARGE SCALE GENOMIC DNA]</scope>
    <source>
        <strain evidence="1">AA231_1</strain>
    </source>
</reference>
<sequence>MSEVSEVPGVSERHDSRFALPDIDAPGATEAGIILLGLDADRLLAGLALARLADDPALVTQVVDQARHGTAAFGMGGLLESGRQHWLTLRGHVGDPPSTSSPGSLRREWERRLDLVAAAVPGAGAGTIAYLTACALRGAEVDQLAAGLADGKEPFDVVPEVPAG</sequence>
<dbReference type="RefSeq" id="WP_230862709.1">
    <property type="nucleotide sequence ID" value="NZ_CABVGP010000002.1"/>
</dbReference>
<accession>A0A6I8LZ65</accession>
<evidence type="ECO:0000313" key="2">
    <source>
        <dbReference type="Proteomes" id="UP000399805"/>
    </source>
</evidence>
<dbReference type="EMBL" id="CABVGP010000002">
    <property type="protein sequence ID" value="VVJ20399.1"/>
    <property type="molecule type" value="Genomic_DNA"/>
</dbReference>
<protein>
    <submittedName>
        <fullName evidence="1">Uncharacterized protein</fullName>
    </submittedName>
</protein>
<dbReference type="AlphaFoldDB" id="A0A6I8LZ65"/>
<dbReference type="InterPro" id="IPR046178">
    <property type="entry name" value="DUF6187"/>
</dbReference>